<evidence type="ECO:0000256" key="1">
    <source>
        <dbReference type="SAM" id="Phobius"/>
    </source>
</evidence>
<keyword evidence="1" id="KW-0472">Membrane</keyword>
<evidence type="ECO:0000313" key="3">
    <source>
        <dbReference type="Proteomes" id="UP000442714"/>
    </source>
</evidence>
<name>A0A844ZUG7_9SPHN</name>
<evidence type="ECO:0000313" key="2">
    <source>
        <dbReference type="EMBL" id="MXO91961.1"/>
    </source>
</evidence>
<dbReference type="AlphaFoldDB" id="A0A844ZUG7"/>
<accession>A0A844ZUG7</accession>
<dbReference type="Proteomes" id="UP000442714">
    <property type="component" value="Unassembled WGS sequence"/>
</dbReference>
<sequence length="168" mass="18891">MIDIAFKITIVLAVVWLLLSLVAWWRRRAYNLTVASTAKRNKKAQPDFLNVDKKARDAAIKRGEAHEEMLEDREREEEIAAMKAAKGPITWAKRISSAASLIMSIFTLGTGISGVVLNVGRMGDYLKEGTSGGRLQYLLQEHTIGVIVALVIIVIHIYFYFSKKKWEA</sequence>
<feature type="transmembrane region" description="Helical" evidence="1">
    <location>
        <begin position="142"/>
        <end position="161"/>
    </location>
</feature>
<keyword evidence="3" id="KW-1185">Reference proteome</keyword>
<dbReference type="RefSeq" id="WP_160605768.1">
    <property type="nucleotide sequence ID" value="NZ_WTYX01000002.1"/>
</dbReference>
<gene>
    <name evidence="2" type="ORF">GRI41_14090</name>
</gene>
<keyword evidence="1" id="KW-0812">Transmembrane</keyword>
<organism evidence="2 3">
    <name type="scientific">Pontixanthobacter aquaemixtae</name>
    <dbReference type="NCBI Taxonomy" id="1958940"/>
    <lineage>
        <taxon>Bacteria</taxon>
        <taxon>Pseudomonadati</taxon>
        <taxon>Pseudomonadota</taxon>
        <taxon>Alphaproteobacteria</taxon>
        <taxon>Sphingomonadales</taxon>
        <taxon>Erythrobacteraceae</taxon>
        <taxon>Pontixanthobacter</taxon>
    </lineage>
</organism>
<reference evidence="2 3" key="1">
    <citation type="submission" date="2019-12" db="EMBL/GenBank/DDBJ databases">
        <title>Genomic-based taxomic classification of the family Erythrobacteraceae.</title>
        <authorList>
            <person name="Xu L."/>
        </authorList>
    </citation>
    <scope>NUCLEOTIDE SEQUENCE [LARGE SCALE GENOMIC DNA]</scope>
    <source>
        <strain evidence="2 3">KCTC 52763</strain>
    </source>
</reference>
<protein>
    <submittedName>
        <fullName evidence="2">Uncharacterized protein</fullName>
    </submittedName>
</protein>
<comment type="caution">
    <text evidence="2">The sequence shown here is derived from an EMBL/GenBank/DDBJ whole genome shotgun (WGS) entry which is preliminary data.</text>
</comment>
<dbReference type="OrthoDB" id="7620511at2"/>
<keyword evidence="1" id="KW-1133">Transmembrane helix</keyword>
<feature type="transmembrane region" description="Helical" evidence="1">
    <location>
        <begin position="101"/>
        <end position="122"/>
    </location>
</feature>
<feature type="transmembrane region" description="Helical" evidence="1">
    <location>
        <begin position="6"/>
        <end position="25"/>
    </location>
</feature>
<proteinExistence type="predicted"/>
<dbReference type="EMBL" id="WTYX01000002">
    <property type="protein sequence ID" value="MXO91961.1"/>
    <property type="molecule type" value="Genomic_DNA"/>
</dbReference>